<evidence type="ECO:0000313" key="10">
    <source>
        <dbReference type="EMBL" id="GBG84109.1"/>
    </source>
</evidence>
<keyword evidence="11" id="KW-1185">Reference proteome</keyword>
<keyword evidence="4" id="KW-1133">Transmembrane helix</keyword>
<evidence type="ECO:0000256" key="1">
    <source>
        <dbReference type="ARBA" id="ARBA00004167"/>
    </source>
</evidence>
<evidence type="ECO:0000256" key="7">
    <source>
        <dbReference type="ARBA" id="ARBA00023170"/>
    </source>
</evidence>
<organism evidence="10 11">
    <name type="scientific">Chara braunii</name>
    <name type="common">Braun's stonewort</name>
    <dbReference type="NCBI Taxonomy" id="69332"/>
    <lineage>
        <taxon>Eukaryota</taxon>
        <taxon>Viridiplantae</taxon>
        <taxon>Streptophyta</taxon>
        <taxon>Charophyceae</taxon>
        <taxon>Charales</taxon>
        <taxon>Characeae</taxon>
        <taxon>Chara</taxon>
    </lineage>
</organism>
<keyword evidence="2" id="KW-0812">Transmembrane</keyword>
<comment type="caution">
    <text evidence="10">The sequence shown here is derived from an EMBL/GenBank/DDBJ whole genome shotgun (WGS) entry which is preliminary data.</text>
</comment>
<dbReference type="InterPro" id="IPR023415">
    <property type="entry name" value="LDLR_class-A_CS"/>
</dbReference>
<dbReference type="PROSITE" id="PS01209">
    <property type="entry name" value="LDLRA_1"/>
    <property type="match status" value="3"/>
</dbReference>
<keyword evidence="8" id="KW-0325">Glycoprotein</keyword>
<dbReference type="Gramene" id="GBG84109">
    <property type="protein sequence ID" value="GBG84109"/>
    <property type="gene ID" value="CBR_g37984"/>
</dbReference>
<evidence type="ECO:0000256" key="3">
    <source>
        <dbReference type="ARBA" id="ARBA00022737"/>
    </source>
</evidence>
<dbReference type="InterPro" id="IPR002172">
    <property type="entry name" value="LDrepeatLR_classA_rpt"/>
</dbReference>
<dbReference type="GO" id="GO:0006898">
    <property type="term" value="P:receptor-mediated endocytosis"/>
    <property type="evidence" value="ECO:0007669"/>
    <property type="project" value="TreeGrafter"/>
</dbReference>
<keyword evidence="3" id="KW-0677">Repeat</keyword>
<dbReference type="InterPro" id="IPR051221">
    <property type="entry name" value="LDLR-related"/>
</dbReference>
<dbReference type="Pfam" id="PF00057">
    <property type="entry name" value="Ldl_recept_a"/>
    <property type="match status" value="6"/>
</dbReference>
<evidence type="ECO:0000256" key="4">
    <source>
        <dbReference type="ARBA" id="ARBA00022989"/>
    </source>
</evidence>
<accession>A0A388LPC5</accession>
<dbReference type="PROSITE" id="PS50068">
    <property type="entry name" value="LDLRA_2"/>
    <property type="match status" value="9"/>
</dbReference>
<dbReference type="Proteomes" id="UP000265515">
    <property type="component" value="Unassembled WGS sequence"/>
</dbReference>
<dbReference type="PANTHER" id="PTHR22722">
    <property type="entry name" value="LOW-DENSITY LIPOPROTEIN RECEPTOR-RELATED PROTEIN 2-RELATED"/>
    <property type="match status" value="1"/>
</dbReference>
<proteinExistence type="predicted"/>
<keyword evidence="7" id="KW-0675">Receptor</keyword>
<dbReference type="GO" id="GO:0016324">
    <property type="term" value="C:apical plasma membrane"/>
    <property type="evidence" value="ECO:0007669"/>
    <property type="project" value="TreeGrafter"/>
</dbReference>
<evidence type="ECO:0000313" key="11">
    <source>
        <dbReference type="Proteomes" id="UP000265515"/>
    </source>
</evidence>
<dbReference type="STRING" id="69332.A0A388LPC5"/>
<gene>
    <name evidence="10" type="ORF">CBR_g37984</name>
</gene>
<dbReference type="GO" id="GO:0043235">
    <property type="term" value="C:receptor complex"/>
    <property type="evidence" value="ECO:0007669"/>
    <property type="project" value="TreeGrafter"/>
</dbReference>
<comment type="subcellular location">
    <subcellularLocation>
        <location evidence="1">Membrane</location>
        <topology evidence="1">Single-pass membrane protein</topology>
    </subcellularLocation>
</comment>
<evidence type="ECO:0000256" key="8">
    <source>
        <dbReference type="ARBA" id="ARBA00023180"/>
    </source>
</evidence>
<evidence type="ECO:0000256" key="6">
    <source>
        <dbReference type="ARBA" id="ARBA00023157"/>
    </source>
</evidence>
<reference evidence="10 11" key="1">
    <citation type="journal article" date="2018" name="Cell">
        <title>The Chara Genome: Secondary Complexity and Implications for Plant Terrestrialization.</title>
        <authorList>
            <person name="Nishiyama T."/>
            <person name="Sakayama H."/>
            <person name="Vries J.D."/>
            <person name="Buschmann H."/>
            <person name="Saint-Marcoux D."/>
            <person name="Ullrich K.K."/>
            <person name="Haas F.B."/>
            <person name="Vanderstraeten L."/>
            <person name="Becker D."/>
            <person name="Lang D."/>
            <person name="Vosolsobe S."/>
            <person name="Rombauts S."/>
            <person name="Wilhelmsson P.K.I."/>
            <person name="Janitza P."/>
            <person name="Kern R."/>
            <person name="Heyl A."/>
            <person name="Rumpler F."/>
            <person name="Villalobos L.I.A.C."/>
            <person name="Clay J.M."/>
            <person name="Skokan R."/>
            <person name="Toyoda A."/>
            <person name="Suzuki Y."/>
            <person name="Kagoshima H."/>
            <person name="Schijlen E."/>
            <person name="Tajeshwar N."/>
            <person name="Catarino B."/>
            <person name="Hetherington A.J."/>
            <person name="Saltykova A."/>
            <person name="Bonnot C."/>
            <person name="Breuninger H."/>
            <person name="Symeonidi A."/>
            <person name="Radhakrishnan G.V."/>
            <person name="Van Nieuwerburgh F."/>
            <person name="Deforce D."/>
            <person name="Chang C."/>
            <person name="Karol K.G."/>
            <person name="Hedrich R."/>
            <person name="Ulvskov P."/>
            <person name="Glockner G."/>
            <person name="Delwiche C.F."/>
            <person name="Petrasek J."/>
            <person name="Van de Peer Y."/>
            <person name="Friml J."/>
            <person name="Beilby M."/>
            <person name="Dolan L."/>
            <person name="Kohara Y."/>
            <person name="Sugano S."/>
            <person name="Fujiyama A."/>
            <person name="Delaux P.-M."/>
            <person name="Quint M."/>
            <person name="TheiBen G."/>
            <person name="Hagemann M."/>
            <person name="Harholt J."/>
            <person name="Dunand C."/>
            <person name="Zachgo S."/>
            <person name="Langdale J."/>
            <person name="Maumus F."/>
            <person name="Straeten D.V.D."/>
            <person name="Gould S.B."/>
            <person name="Rensing S.A."/>
        </authorList>
    </citation>
    <scope>NUCLEOTIDE SEQUENCE [LARGE SCALE GENOMIC DNA]</scope>
    <source>
        <strain evidence="10 11">S276</strain>
    </source>
</reference>
<dbReference type="AlphaFoldDB" id="A0A388LPC5"/>
<sequence>MVQDGMHGSYLAFPPSGRGLWPLPIASPLSVPCLVDRWDTVAVALGEQLSTPLVTSFGFRRDGSLVHCRMVFSAGRFHPAMRAKSLVVCSGFIVMLMSNSRLRAALAVSSLSCMTEVVLFKSSGIGDDGSDEGDHCVEFDCGPLRGKCPSKRMCTANQTWWPDDNSYHPFEWYLCNGVVDCYDGSDEKKDYCKSFNCSAYKGNATKCPNGVECLWGETYDRSDDPKYKLCDGIPNCKDGSDEAAWYCNNRLCSTPRIGEELSMITFFRCDGGRCLRTEAFCNGTKECRDGSDEQNCQSKPCPEGFRKCKDGRTCRYAFAFCNGIRDCPDGSDESSQTCGCDLKQRLCDDNKTCVPTLKFCDGIQDCPDGSDENRESGCIDLKCNASSGEYYCPTGPLSFSCLSRSDFCNGMPDCPDGSDEKIANCRKLPCDYESDFRCEDGSRCITLLDQCDGEYSCQDKSDEKSSLCKTFDCSSTGKVKCPSGVGCMSRENLCDGKRDCLDGSDETRAACASITRCKSEQVLCKSPRKCRPGVYCDGIYDCRDGADEDPSFCKNYTCGSETWRCKNDIQCIGTPLVCDGKNHCKDGSDEEASFCQSYNCTSPEGTGSSRFKCPTNDKKWSTV</sequence>
<protein>
    <submittedName>
        <fullName evidence="10">Uncharacterized protein</fullName>
    </submittedName>
</protein>
<dbReference type="OrthoDB" id="10070760at2759"/>
<name>A0A388LPC5_CHABU</name>
<dbReference type="EMBL" id="BFEA01000464">
    <property type="protein sequence ID" value="GBG84109.1"/>
    <property type="molecule type" value="Genomic_DNA"/>
</dbReference>
<dbReference type="InterPro" id="IPR036055">
    <property type="entry name" value="LDL_receptor-like_sf"/>
</dbReference>
<dbReference type="SMART" id="SM00192">
    <property type="entry name" value="LDLa"/>
    <property type="match status" value="10"/>
</dbReference>
<dbReference type="Gene3D" id="2.40.128.620">
    <property type="match status" value="1"/>
</dbReference>
<evidence type="ECO:0000256" key="2">
    <source>
        <dbReference type="ARBA" id="ARBA00022692"/>
    </source>
</evidence>
<evidence type="ECO:0000256" key="5">
    <source>
        <dbReference type="ARBA" id="ARBA00023136"/>
    </source>
</evidence>
<dbReference type="PANTHER" id="PTHR22722:SF5">
    <property type="entry name" value="LOW-DENSITY LIPOPROTEIN RECEPTOR-RELATED PROTEIN 1B"/>
    <property type="match status" value="1"/>
</dbReference>
<dbReference type="SUPFAM" id="SSF57424">
    <property type="entry name" value="LDL receptor-like module"/>
    <property type="match status" value="9"/>
</dbReference>
<keyword evidence="6" id="KW-1015">Disulfide bond</keyword>
<dbReference type="PRINTS" id="PR00261">
    <property type="entry name" value="LDLRECEPTOR"/>
</dbReference>
<evidence type="ECO:0000256" key="9">
    <source>
        <dbReference type="SAM" id="MobiDB-lite"/>
    </source>
</evidence>
<dbReference type="GO" id="GO:0042562">
    <property type="term" value="F:hormone binding"/>
    <property type="evidence" value="ECO:0007669"/>
    <property type="project" value="TreeGrafter"/>
</dbReference>
<dbReference type="Gene3D" id="4.10.400.10">
    <property type="entry name" value="Low-density Lipoprotein Receptor"/>
    <property type="match status" value="8"/>
</dbReference>
<feature type="region of interest" description="Disordered" evidence="9">
    <location>
        <begin position="602"/>
        <end position="623"/>
    </location>
</feature>
<keyword evidence="5" id="KW-0472">Membrane</keyword>
<dbReference type="CDD" id="cd00112">
    <property type="entry name" value="LDLa"/>
    <property type="match status" value="5"/>
</dbReference>